<dbReference type="EMBL" id="VSRR010023141">
    <property type="protein sequence ID" value="MPC65271.1"/>
    <property type="molecule type" value="Genomic_DNA"/>
</dbReference>
<protein>
    <submittedName>
        <fullName evidence="1">Uncharacterized protein</fullName>
    </submittedName>
</protein>
<evidence type="ECO:0000313" key="2">
    <source>
        <dbReference type="Proteomes" id="UP000324222"/>
    </source>
</evidence>
<comment type="caution">
    <text evidence="1">The sequence shown here is derived from an EMBL/GenBank/DDBJ whole genome shotgun (WGS) entry which is preliminary data.</text>
</comment>
<reference evidence="1 2" key="1">
    <citation type="submission" date="2019-05" db="EMBL/GenBank/DDBJ databases">
        <title>Another draft genome of Portunus trituberculatus and its Hox gene families provides insights of decapod evolution.</title>
        <authorList>
            <person name="Jeong J.-H."/>
            <person name="Song I."/>
            <person name="Kim S."/>
            <person name="Choi T."/>
            <person name="Kim D."/>
            <person name="Ryu S."/>
            <person name="Kim W."/>
        </authorList>
    </citation>
    <scope>NUCLEOTIDE SEQUENCE [LARGE SCALE GENOMIC DNA]</scope>
    <source>
        <tissue evidence="1">Muscle</tissue>
    </source>
</reference>
<dbReference type="Proteomes" id="UP000324222">
    <property type="component" value="Unassembled WGS sequence"/>
</dbReference>
<accession>A0A5B7GY29</accession>
<evidence type="ECO:0000313" key="1">
    <source>
        <dbReference type="EMBL" id="MPC65271.1"/>
    </source>
</evidence>
<name>A0A5B7GY29_PORTR</name>
<organism evidence="1 2">
    <name type="scientific">Portunus trituberculatus</name>
    <name type="common">Swimming crab</name>
    <name type="synonym">Neptunus trituberculatus</name>
    <dbReference type="NCBI Taxonomy" id="210409"/>
    <lineage>
        <taxon>Eukaryota</taxon>
        <taxon>Metazoa</taxon>
        <taxon>Ecdysozoa</taxon>
        <taxon>Arthropoda</taxon>
        <taxon>Crustacea</taxon>
        <taxon>Multicrustacea</taxon>
        <taxon>Malacostraca</taxon>
        <taxon>Eumalacostraca</taxon>
        <taxon>Eucarida</taxon>
        <taxon>Decapoda</taxon>
        <taxon>Pleocyemata</taxon>
        <taxon>Brachyura</taxon>
        <taxon>Eubrachyura</taxon>
        <taxon>Portunoidea</taxon>
        <taxon>Portunidae</taxon>
        <taxon>Portuninae</taxon>
        <taxon>Portunus</taxon>
    </lineage>
</organism>
<proteinExistence type="predicted"/>
<gene>
    <name evidence="1" type="ORF">E2C01_059404</name>
</gene>
<keyword evidence="2" id="KW-1185">Reference proteome</keyword>
<sequence length="91" mass="10919">MDVEEAACAWVLLHRRLKRRKRRGRRHWIHPVLQDRLTHGMFATLYPSSREHEAKFFNSFRMSVKSFHDLLGLIQEEINIFNQQAVCVSRD</sequence>
<dbReference type="AlphaFoldDB" id="A0A5B7GY29"/>